<reference evidence="3 4" key="1">
    <citation type="journal article" date="2020" name="Int. J. Syst. Evol. Microbiol.">
        <title>Reclassification of Streptomyces castelarensis and Streptomyces sporoclivatus as later heterotypic synonyms of Streptomyces antimycoticus.</title>
        <authorList>
            <person name="Komaki H."/>
            <person name="Tamura T."/>
        </authorList>
    </citation>
    <scope>NUCLEOTIDE SEQUENCE [LARGE SCALE GENOMIC DNA]</scope>
    <source>
        <strain evidence="3 4">NBRC 13459</strain>
    </source>
</reference>
<sequence>MLGHVPADSVWSMTSTRMSRRAFAGVALAGAAALPARRAAASAVPLPPLDHTALQATIDDLEHPPSTAAQLRVGGTAGCWRGTSGVADIGTRRPVTPRDKVRIGSITKVFVATVVLQLVAEGRVDLDTPVRRILPELLPARFAAVTVAHLLNHTSGLPDHVGIPEPKTPEEVLRHRFDHWTPQEWMATATQGPLKFAPGTRQEYRGINYVLAALIVDQVTGRPYGQAIAARILRPLDLVRTVVPGNDPRVHGRHVHGYLAMADGSLRDITVYDQSSARGEGDMISTTSDLDRMLAALFSGELLPPELLLMMFTLPPGDVRMLDGSPARYSTGLQRATVNGVVLWGKTGETYGYKNAAFSTRDQRRRFVLAYHPTTARNGEESQMIAHVADLLTRPRAPKARVCASCRWVPRARGVSRPGAPAASGRTPRRPPRGA</sequence>
<dbReference type="PANTHER" id="PTHR46825">
    <property type="entry name" value="D-ALANYL-D-ALANINE-CARBOXYPEPTIDASE/ENDOPEPTIDASE AMPH"/>
    <property type="match status" value="1"/>
</dbReference>
<dbReference type="SUPFAM" id="SSF56601">
    <property type="entry name" value="beta-lactamase/transpeptidase-like"/>
    <property type="match status" value="1"/>
</dbReference>
<dbReference type="Proteomes" id="UP000301309">
    <property type="component" value="Unassembled WGS sequence"/>
</dbReference>
<dbReference type="InterPro" id="IPR012338">
    <property type="entry name" value="Beta-lactam/transpept-like"/>
</dbReference>
<feature type="domain" description="Beta-lactamase-related" evidence="2">
    <location>
        <begin position="84"/>
        <end position="375"/>
    </location>
</feature>
<dbReference type="EMBL" id="BJHW01000002">
    <property type="protein sequence ID" value="GDY60044.1"/>
    <property type="molecule type" value="Genomic_DNA"/>
</dbReference>
<dbReference type="Pfam" id="PF00144">
    <property type="entry name" value="Beta-lactamase"/>
    <property type="match status" value="1"/>
</dbReference>
<keyword evidence="4" id="KW-1185">Reference proteome</keyword>
<evidence type="ECO:0000259" key="2">
    <source>
        <dbReference type="Pfam" id="PF00144"/>
    </source>
</evidence>
<evidence type="ECO:0000313" key="3">
    <source>
        <dbReference type="EMBL" id="GDY60044.1"/>
    </source>
</evidence>
<organism evidence="3 4">
    <name type="scientific">Streptomyces violaceusniger</name>
    <dbReference type="NCBI Taxonomy" id="68280"/>
    <lineage>
        <taxon>Bacteria</taxon>
        <taxon>Bacillati</taxon>
        <taxon>Actinomycetota</taxon>
        <taxon>Actinomycetes</taxon>
        <taxon>Kitasatosporales</taxon>
        <taxon>Streptomycetaceae</taxon>
        <taxon>Streptomyces</taxon>
        <taxon>Streptomyces violaceusniger group</taxon>
    </lineage>
</organism>
<dbReference type="InterPro" id="IPR001466">
    <property type="entry name" value="Beta-lactam-related"/>
</dbReference>
<dbReference type="Gene3D" id="3.40.710.10">
    <property type="entry name" value="DD-peptidase/beta-lactamase superfamily"/>
    <property type="match status" value="1"/>
</dbReference>
<dbReference type="AlphaFoldDB" id="A0A4D4LHX0"/>
<accession>A0A4D4LHX0</accession>
<feature type="region of interest" description="Disordered" evidence="1">
    <location>
        <begin position="413"/>
        <end position="435"/>
    </location>
</feature>
<dbReference type="InterPro" id="IPR050491">
    <property type="entry name" value="AmpC-like"/>
</dbReference>
<protein>
    <submittedName>
        <fullName evidence="3">Peptidase</fullName>
    </submittedName>
</protein>
<comment type="caution">
    <text evidence="3">The sequence shown here is derived from an EMBL/GenBank/DDBJ whole genome shotgun (WGS) entry which is preliminary data.</text>
</comment>
<evidence type="ECO:0000313" key="4">
    <source>
        <dbReference type="Proteomes" id="UP000301309"/>
    </source>
</evidence>
<evidence type="ECO:0000256" key="1">
    <source>
        <dbReference type="SAM" id="MobiDB-lite"/>
    </source>
</evidence>
<proteinExistence type="predicted"/>
<name>A0A4D4LHX0_STRVO</name>
<dbReference type="PANTHER" id="PTHR46825:SF7">
    <property type="entry name" value="D-ALANYL-D-ALANINE CARBOXYPEPTIDASE"/>
    <property type="match status" value="1"/>
</dbReference>
<gene>
    <name evidence="3" type="ORF">SVIO_106670</name>
</gene>